<protein>
    <submittedName>
        <fullName evidence="1">Uncharacterized protein</fullName>
    </submittedName>
</protein>
<evidence type="ECO:0000313" key="1">
    <source>
        <dbReference type="EMBL" id="GBP85949.1"/>
    </source>
</evidence>
<sequence length="72" mass="8054">MALMRTVKTEIYHSGAIARLYLARVPFRIGIVTLARPPPVYRITLYLVEHVKLSVSDFVIALVTTERGGLKA</sequence>
<reference evidence="1 2" key="1">
    <citation type="journal article" date="2019" name="Commun. Biol.">
        <title>The bagworm genome reveals a unique fibroin gene that provides high tensile strength.</title>
        <authorList>
            <person name="Kono N."/>
            <person name="Nakamura H."/>
            <person name="Ohtoshi R."/>
            <person name="Tomita M."/>
            <person name="Numata K."/>
            <person name="Arakawa K."/>
        </authorList>
    </citation>
    <scope>NUCLEOTIDE SEQUENCE [LARGE SCALE GENOMIC DNA]</scope>
</reference>
<accession>A0A4C1ZG98</accession>
<name>A0A4C1ZG98_EUMVA</name>
<comment type="caution">
    <text evidence="1">The sequence shown here is derived from an EMBL/GenBank/DDBJ whole genome shotgun (WGS) entry which is preliminary data.</text>
</comment>
<organism evidence="1 2">
    <name type="scientific">Eumeta variegata</name>
    <name type="common">Bagworm moth</name>
    <name type="synonym">Eumeta japonica</name>
    <dbReference type="NCBI Taxonomy" id="151549"/>
    <lineage>
        <taxon>Eukaryota</taxon>
        <taxon>Metazoa</taxon>
        <taxon>Ecdysozoa</taxon>
        <taxon>Arthropoda</taxon>
        <taxon>Hexapoda</taxon>
        <taxon>Insecta</taxon>
        <taxon>Pterygota</taxon>
        <taxon>Neoptera</taxon>
        <taxon>Endopterygota</taxon>
        <taxon>Lepidoptera</taxon>
        <taxon>Glossata</taxon>
        <taxon>Ditrysia</taxon>
        <taxon>Tineoidea</taxon>
        <taxon>Psychidae</taxon>
        <taxon>Oiketicinae</taxon>
        <taxon>Eumeta</taxon>
    </lineage>
</organism>
<dbReference type="Proteomes" id="UP000299102">
    <property type="component" value="Unassembled WGS sequence"/>
</dbReference>
<gene>
    <name evidence="1" type="ORF">EVAR_62249_1</name>
</gene>
<proteinExistence type="predicted"/>
<dbReference type="EMBL" id="BGZK01001771">
    <property type="protein sequence ID" value="GBP85949.1"/>
    <property type="molecule type" value="Genomic_DNA"/>
</dbReference>
<dbReference type="AlphaFoldDB" id="A0A4C1ZG98"/>
<evidence type="ECO:0000313" key="2">
    <source>
        <dbReference type="Proteomes" id="UP000299102"/>
    </source>
</evidence>
<keyword evidence="2" id="KW-1185">Reference proteome</keyword>